<evidence type="ECO:0000259" key="5">
    <source>
        <dbReference type="PROSITE" id="PS01124"/>
    </source>
</evidence>
<accession>A0A842HS15</accession>
<proteinExistence type="predicted"/>
<dbReference type="GO" id="GO:0043565">
    <property type="term" value="F:sequence-specific DNA binding"/>
    <property type="evidence" value="ECO:0007669"/>
    <property type="project" value="InterPro"/>
</dbReference>
<gene>
    <name evidence="6" type="ORF">GTU67_09580</name>
</gene>
<dbReference type="SMART" id="SM00342">
    <property type="entry name" value="HTH_ARAC"/>
    <property type="match status" value="1"/>
</dbReference>
<evidence type="ECO:0000256" key="3">
    <source>
        <dbReference type="ARBA" id="ARBA00023159"/>
    </source>
</evidence>
<keyword evidence="4" id="KW-0804">Transcription</keyword>
<evidence type="ECO:0000256" key="4">
    <source>
        <dbReference type="ARBA" id="ARBA00023163"/>
    </source>
</evidence>
<feature type="domain" description="HTH araC/xylS-type" evidence="5">
    <location>
        <begin position="178"/>
        <end position="276"/>
    </location>
</feature>
<evidence type="ECO:0000313" key="7">
    <source>
        <dbReference type="Proteomes" id="UP000545386"/>
    </source>
</evidence>
<protein>
    <submittedName>
        <fullName evidence="6">Helix-turn-helix transcriptional regulator</fullName>
    </submittedName>
</protein>
<dbReference type="PRINTS" id="PR00032">
    <property type="entry name" value="HTHARAC"/>
</dbReference>
<dbReference type="GO" id="GO:0003700">
    <property type="term" value="F:DNA-binding transcription factor activity"/>
    <property type="evidence" value="ECO:0007669"/>
    <property type="project" value="InterPro"/>
</dbReference>
<dbReference type="AlphaFoldDB" id="A0A842HS15"/>
<dbReference type="PANTHER" id="PTHR46796:SF2">
    <property type="entry name" value="TRANSCRIPTIONAL REGULATORY PROTEIN"/>
    <property type="match status" value="1"/>
</dbReference>
<dbReference type="InterPro" id="IPR018060">
    <property type="entry name" value="HTH_AraC"/>
</dbReference>
<dbReference type="PANTHER" id="PTHR46796">
    <property type="entry name" value="HTH-TYPE TRANSCRIPTIONAL ACTIVATOR RHAS-RELATED"/>
    <property type="match status" value="1"/>
</dbReference>
<comment type="caution">
    <text evidence="6">The sequence shown here is derived from an EMBL/GenBank/DDBJ whole genome shotgun (WGS) entry which is preliminary data.</text>
</comment>
<organism evidence="6 7">
    <name type="scientific">Pusillimonas minor</name>
    <dbReference type="NCBI Taxonomy" id="2697024"/>
    <lineage>
        <taxon>Bacteria</taxon>
        <taxon>Pseudomonadati</taxon>
        <taxon>Pseudomonadota</taxon>
        <taxon>Betaproteobacteria</taxon>
        <taxon>Burkholderiales</taxon>
        <taxon>Alcaligenaceae</taxon>
        <taxon>Pusillimonas</taxon>
    </lineage>
</organism>
<dbReference type="EMBL" id="JACJUU010000006">
    <property type="protein sequence ID" value="MBC2770160.1"/>
    <property type="molecule type" value="Genomic_DNA"/>
</dbReference>
<keyword evidence="2" id="KW-0238">DNA-binding</keyword>
<dbReference type="InterPro" id="IPR050204">
    <property type="entry name" value="AraC_XylS_family_regulators"/>
</dbReference>
<dbReference type="Pfam" id="PF12833">
    <property type="entry name" value="HTH_18"/>
    <property type="match status" value="1"/>
</dbReference>
<keyword evidence="7" id="KW-1185">Reference proteome</keyword>
<name>A0A842HS15_9BURK</name>
<keyword evidence="3" id="KW-0010">Activator</keyword>
<evidence type="ECO:0000313" key="6">
    <source>
        <dbReference type="EMBL" id="MBC2770160.1"/>
    </source>
</evidence>
<sequence>MSVAIRAFQGKFGRIALLDMDRPLVTHAHSQCHVLIKAGGEDTFFSVQDKTVPLTDDNIVLINSWEPHAYTHRLNAPRTIILGLYIEPAWLIDIEKAFISSGTSGFFPMPYVETSPNVRRLAGELAFEMFYGAELAGPELEERLFNLMISVIESFTRWRALNVLGQAKLPAVPDHRIRRAIAYMKANIGAELDISTLAEQACLSRAHFFKLFQQSTNVTPIVYANVLRMEAAIQRVAQMEDSLAHVSETLGFSAPSHFTRFFHQHLGATPSQYRKVVDVLAQSHNK</sequence>
<dbReference type="RefSeq" id="WP_185779852.1">
    <property type="nucleotide sequence ID" value="NZ_JACJUU010000006.1"/>
</dbReference>
<keyword evidence="1" id="KW-0805">Transcription regulation</keyword>
<dbReference type="Gene3D" id="1.10.10.60">
    <property type="entry name" value="Homeodomain-like"/>
    <property type="match status" value="2"/>
</dbReference>
<dbReference type="SUPFAM" id="SSF46689">
    <property type="entry name" value="Homeodomain-like"/>
    <property type="match status" value="2"/>
</dbReference>
<evidence type="ECO:0000256" key="2">
    <source>
        <dbReference type="ARBA" id="ARBA00023125"/>
    </source>
</evidence>
<dbReference type="InterPro" id="IPR009057">
    <property type="entry name" value="Homeodomain-like_sf"/>
</dbReference>
<reference evidence="6 7" key="1">
    <citation type="submission" date="2020-08" db="EMBL/GenBank/DDBJ databases">
        <title>Paraeoetvoesia sp. YC-7-48 draft genome sequence.</title>
        <authorList>
            <person name="Yao L."/>
        </authorList>
    </citation>
    <scope>NUCLEOTIDE SEQUENCE [LARGE SCALE GENOMIC DNA]</scope>
    <source>
        <strain evidence="7">YC-7-48</strain>
    </source>
</reference>
<dbReference type="Proteomes" id="UP000545386">
    <property type="component" value="Unassembled WGS sequence"/>
</dbReference>
<dbReference type="PROSITE" id="PS01124">
    <property type="entry name" value="HTH_ARAC_FAMILY_2"/>
    <property type="match status" value="1"/>
</dbReference>
<evidence type="ECO:0000256" key="1">
    <source>
        <dbReference type="ARBA" id="ARBA00023015"/>
    </source>
</evidence>
<dbReference type="Pfam" id="PF02311">
    <property type="entry name" value="AraC_binding"/>
    <property type="match status" value="1"/>
</dbReference>
<dbReference type="InterPro" id="IPR020449">
    <property type="entry name" value="Tscrpt_reg_AraC-type_HTH"/>
</dbReference>
<dbReference type="InterPro" id="IPR003313">
    <property type="entry name" value="AraC-bd"/>
</dbReference>